<organism evidence="2 3">
    <name type="scientific">Streptomyces zagrosensis</name>
    <dbReference type="NCBI Taxonomy" id="1042984"/>
    <lineage>
        <taxon>Bacteria</taxon>
        <taxon>Bacillati</taxon>
        <taxon>Actinomycetota</taxon>
        <taxon>Actinomycetes</taxon>
        <taxon>Kitasatosporales</taxon>
        <taxon>Streptomycetaceae</taxon>
        <taxon>Streptomyces</taxon>
    </lineage>
</organism>
<comment type="caution">
    <text evidence="2">The sequence shown here is derived from an EMBL/GenBank/DDBJ whole genome shotgun (WGS) entry which is preliminary data.</text>
</comment>
<reference evidence="2 3" key="1">
    <citation type="submission" date="2020-08" db="EMBL/GenBank/DDBJ databases">
        <title>Genomic Encyclopedia of Type Strains, Phase III (KMG-III): the genomes of soil and plant-associated and newly described type strains.</title>
        <authorList>
            <person name="Whitman W."/>
        </authorList>
    </citation>
    <scope>NUCLEOTIDE SEQUENCE [LARGE SCALE GENOMIC DNA]</scope>
    <source>
        <strain evidence="2 3">CECT 8305</strain>
    </source>
</reference>
<dbReference type="AlphaFoldDB" id="A0A7W9Q5W5"/>
<feature type="domain" description="DUF397" evidence="1">
    <location>
        <begin position="27"/>
        <end position="77"/>
    </location>
</feature>
<dbReference type="RefSeq" id="WP_184569445.1">
    <property type="nucleotide sequence ID" value="NZ_JACHJL010000002.1"/>
</dbReference>
<name>A0A7W9Q5W5_9ACTN</name>
<dbReference type="EMBL" id="JACHJL010000002">
    <property type="protein sequence ID" value="MBB5934205.1"/>
    <property type="molecule type" value="Genomic_DNA"/>
</dbReference>
<dbReference type="Proteomes" id="UP000588098">
    <property type="component" value="Unassembled WGS sequence"/>
</dbReference>
<sequence>MSSSELRWFKSSYSGSAGGDCVEVAMEWTKSSYSGAEGGECVEVAACPGTVHVRDSKDKTGPALTFTAEEWTHFLTFADTTGTTT</sequence>
<evidence type="ECO:0000259" key="1">
    <source>
        <dbReference type="Pfam" id="PF04149"/>
    </source>
</evidence>
<evidence type="ECO:0000313" key="2">
    <source>
        <dbReference type="EMBL" id="MBB5934205.1"/>
    </source>
</evidence>
<protein>
    <recommendedName>
        <fullName evidence="1">DUF397 domain-containing protein</fullName>
    </recommendedName>
</protein>
<feature type="domain" description="DUF397" evidence="1">
    <location>
        <begin position="6"/>
        <end position="25"/>
    </location>
</feature>
<proteinExistence type="predicted"/>
<gene>
    <name evidence="2" type="ORF">FHS42_001231</name>
</gene>
<accession>A0A7W9Q5W5</accession>
<dbReference type="InterPro" id="IPR007278">
    <property type="entry name" value="DUF397"/>
</dbReference>
<dbReference type="Pfam" id="PF04149">
    <property type="entry name" value="DUF397"/>
    <property type="match status" value="2"/>
</dbReference>
<keyword evidence="3" id="KW-1185">Reference proteome</keyword>
<evidence type="ECO:0000313" key="3">
    <source>
        <dbReference type="Proteomes" id="UP000588098"/>
    </source>
</evidence>